<reference evidence="2" key="2">
    <citation type="journal article" date="2022" name="Syst. Appl. Microbiol.">
        <title>Physiological and genomic characterisation of Luteimonas fraxinea sp. nov., a bacterial species associated with trees tolerant to ash dieback.</title>
        <authorList>
            <person name="Ulrich K."/>
            <person name="Becker R."/>
            <person name="Behrendt U."/>
            <person name="Kube M."/>
            <person name="Schneck V."/>
            <person name="Ulrich A."/>
        </authorList>
    </citation>
    <scope>NUCLEOTIDE SEQUENCE</scope>
    <source>
        <strain evidence="2">A1P009</strain>
    </source>
</reference>
<dbReference type="RefSeq" id="WP_232135745.1">
    <property type="nucleotide sequence ID" value="NZ_CP089507.1"/>
</dbReference>
<dbReference type="Pfam" id="PF00293">
    <property type="entry name" value="NUDIX"/>
    <property type="match status" value="1"/>
</dbReference>
<reference evidence="2" key="1">
    <citation type="submission" date="2021-12" db="EMBL/GenBank/DDBJ databases">
        <authorList>
            <person name="Ulrich A."/>
        </authorList>
    </citation>
    <scope>NUCLEOTIDE SEQUENCE</scope>
    <source>
        <strain evidence="2">A1P009</strain>
    </source>
</reference>
<keyword evidence="2" id="KW-0378">Hydrolase</keyword>
<name>A0ABS8UBF6_9GAMM</name>
<gene>
    <name evidence="2" type="ORF">LTT95_07735</name>
</gene>
<dbReference type="EMBL" id="JAJQKU010000002">
    <property type="protein sequence ID" value="MCD9096833.1"/>
    <property type="molecule type" value="Genomic_DNA"/>
</dbReference>
<accession>A0ABS8UBF6</accession>
<evidence type="ECO:0000313" key="2">
    <source>
        <dbReference type="EMBL" id="MCD9096833.1"/>
    </source>
</evidence>
<dbReference type="InterPro" id="IPR015797">
    <property type="entry name" value="NUDIX_hydrolase-like_dom_sf"/>
</dbReference>
<dbReference type="Gene3D" id="3.90.79.10">
    <property type="entry name" value="Nucleoside Triphosphate Pyrophosphohydrolase"/>
    <property type="match status" value="1"/>
</dbReference>
<comment type="caution">
    <text evidence="2">The sequence shown here is derived from an EMBL/GenBank/DDBJ whole genome shotgun (WGS) entry which is preliminary data.</text>
</comment>
<organism evidence="2 3">
    <name type="scientific">Luteimonas fraxinea</name>
    <dbReference type="NCBI Taxonomy" id="2901869"/>
    <lineage>
        <taxon>Bacteria</taxon>
        <taxon>Pseudomonadati</taxon>
        <taxon>Pseudomonadota</taxon>
        <taxon>Gammaproteobacteria</taxon>
        <taxon>Lysobacterales</taxon>
        <taxon>Lysobacteraceae</taxon>
        <taxon>Luteimonas</taxon>
    </lineage>
</organism>
<feature type="domain" description="Nudix hydrolase" evidence="1">
    <location>
        <begin position="60"/>
        <end position="194"/>
    </location>
</feature>
<dbReference type="PROSITE" id="PS51462">
    <property type="entry name" value="NUDIX"/>
    <property type="match status" value="1"/>
</dbReference>
<dbReference type="GO" id="GO:0016787">
    <property type="term" value="F:hydrolase activity"/>
    <property type="evidence" value="ECO:0007669"/>
    <property type="project" value="UniProtKB-KW"/>
</dbReference>
<protein>
    <submittedName>
        <fullName evidence="2">NUDIX hydrolase</fullName>
    </submittedName>
</protein>
<dbReference type="Proteomes" id="UP001430360">
    <property type="component" value="Unassembled WGS sequence"/>
</dbReference>
<evidence type="ECO:0000313" key="3">
    <source>
        <dbReference type="Proteomes" id="UP001430360"/>
    </source>
</evidence>
<dbReference type="PANTHER" id="PTHR43736:SF1">
    <property type="entry name" value="DIHYDRONEOPTERIN TRIPHOSPHATE DIPHOSPHATASE"/>
    <property type="match status" value="1"/>
</dbReference>
<dbReference type="InterPro" id="IPR000086">
    <property type="entry name" value="NUDIX_hydrolase_dom"/>
</dbReference>
<proteinExistence type="predicted"/>
<evidence type="ECO:0000259" key="1">
    <source>
        <dbReference type="PROSITE" id="PS51462"/>
    </source>
</evidence>
<dbReference type="PANTHER" id="PTHR43736">
    <property type="entry name" value="ADP-RIBOSE PYROPHOSPHATASE"/>
    <property type="match status" value="1"/>
</dbReference>
<dbReference type="CDD" id="cd03674">
    <property type="entry name" value="NUDIX_Hydrolase"/>
    <property type="match status" value="1"/>
</dbReference>
<dbReference type="SUPFAM" id="SSF55811">
    <property type="entry name" value="Nudix"/>
    <property type="match status" value="1"/>
</dbReference>
<sequence>MSNPSMPDFERLSVLPPAVQALARAFADFGVLQPDQQALAGDFIDLLGDAEDPFERARLAGHFTASALVVSGDGTRTLLTHHRKLGMWLQPGGHADGDRDLARVALRETEEETGLVGVTVQPGIFDLDRHWIPEHKGVPGHWHYDVRYVVRAGTDETFAVSEESHALAWVPLRDVADGEVYDASLRRMARRWLEMPAG</sequence>
<keyword evidence="3" id="KW-1185">Reference proteome</keyword>